<dbReference type="InterPro" id="IPR002501">
    <property type="entry name" value="PsdUridine_synth_N"/>
</dbReference>
<organism evidence="8 9">
    <name type="scientific">Fimbriimonas ginsengisoli</name>
    <dbReference type="NCBI Taxonomy" id="1005039"/>
    <lineage>
        <taxon>Bacteria</taxon>
        <taxon>Bacillati</taxon>
        <taxon>Armatimonadota</taxon>
        <taxon>Fimbriimonadia</taxon>
        <taxon>Fimbriimonadales</taxon>
        <taxon>Fimbriimonadaceae</taxon>
        <taxon>Fimbriimonas</taxon>
    </lineage>
</organism>
<evidence type="ECO:0000259" key="7">
    <source>
        <dbReference type="Pfam" id="PF16198"/>
    </source>
</evidence>
<protein>
    <recommendedName>
        <fullName evidence="5">tRNA pseudouridine synthase B</fullName>
        <ecNumber evidence="5">5.4.99.25</ecNumber>
    </recommendedName>
    <alternativeName>
        <fullName evidence="5">tRNA pseudouridine(55) synthase</fullName>
        <shortName evidence="5">Psi55 synthase</shortName>
    </alternativeName>
    <alternativeName>
        <fullName evidence="5">tRNA pseudouridylate synthase</fullName>
    </alternativeName>
    <alternativeName>
        <fullName evidence="5">tRNA-uridine isomerase</fullName>
    </alternativeName>
</protein>
<dbReference type="NCBIfam" id="TIGR00431">
    <property type="entry name" value="TruB"/>
    <property type="match status" value="1"/>
</dbReference>
<dbReference type="EC" id="5.4.99.25" evidence="5"/>
<evidence type="ECO:0000256" key="1">
    <source>
        <dbReference type="ARBA" id="ARBA00000385"/>
    </source>
</evidence>
<evidence type="ECO:0000313" key="9">
    <source>
        <dbReference type="Proteomes" id="UP000727962"/>
    </source>
</evidence>
<evidence type="ECO:0000259" key="6">
    <source>
        <dbReference type="Pfam" id="PF01509"/>
    </source>
</evidence>
<evidence type="ECO:0000256" key="4">
    <source>
        <dbReference type="ARBA" id="ARBA00023235"/>
    </source>
</evidence>
<comment type="similarity">
    <text evidence="2 5">Belongs to the pseudouridine synthase TruB family. Type 1 subfamily.</text>
</comment>
<feature type="domain" description="Pseudouridine synthase II N-terminal" evidence="6">
    <location>
        <begin position="23"/>
        <end position="171"/>
    </location>
</feature>
<dbReference type="GO" id="GO:0160148">
    <property type="term" value="F:tRNA pseudouridine(55) synthase activity"/>
    <property type="evidence" value="ECO:0007669"/>
    <property type="project" value="UniProtKB-EC"/>
</dbReference>
<dbReference type="Pfam" id="PF16198">
    <property type="entry name" value="TruB_C_2"/>
    <property type="match status" value="1"/>
</dbReference>
<dbReference type="Gene3D" id="3.30.2350.10">
    <property type="entry name" value="Pseudouridine synthase"/>
    <property type="match status" value="1"/>
</dbReference>
<reference evidence="8" key="1">
    <citation type="submission" date="2020-07" db="EMBL/GenBank/DDBJ databases">
        <title>Huge and variable diversity of episymbiotic CPR bacteria and DPANN archaea in groundwater ecosystems.</title>
        <authorList>
            <person name="He C.Y."/>
            <person name="Keren R."/>
            <person name="Whittaker M."/>
            <person name="Farag I.F."/>
            <person name="Doudna J."/>
            <person name="Cate J.H.D."/>
            <person name="Banfield J.F."/>
        </authorList>
    </citation>
    <scope>NUCLEOTIDE SEQUENCE</scope>
    <source>
        <strain evidence="8">NC_groundwater_17_Pr7_B-0.1um_64_12</strain>
    </source>
</reference>
<comment type="catalytic activity">
    <reaction evidence="1 5">
        <text>uridine(55) in tRNA = pseudouridine(55) in tRNA</text>
        <dbReference type="Rhea" id="RHEA:42532"/>
        <dbReference type="Rhea" id="RHEA-COMP:10101"/>
        <dbReference type="Rhea" id="RHEA-COMP:10102"/>
        <dbReference type="ChEBI" id="CHEBI:65314"/>
        <dbReference type="ChEBI" id="CHEBI:65315"/>
        <dbReference type="EC" id="5.4.99.25"/>
    </reaction>
</comment>
<evidence type="ECO:0000256" key="2">
    <source>
        <dbReference type="ARBA" id="ARBA00005642"/>
    </source>
</evidence>
<dbReference type="InterPro" id="IPR020103">
    <property type="entry name" value="PsdUridine_synth_cat_dom_sf"/>
</dbReference>
<dbReference type="Proteomes" id="UP000727962">
    <property type="component" value="Unassembled WGS sequence"/>
</dbReference>
<sequence>MLGILLIAKPGGVSSHDVVDEVRRRLSTRRVGHAGTLDPQATGLLVVAVGPATRFLQYLPLEPKEYVGTIRFGVETETFDGEGAVVAQHPAPDDLPGAVERALPAFRGLIKQVPPMFSAVKVEGKPLYKYAREGKELERAERTVHIGLLEIVSVDPPDVEVRVECSGGTYVRTLAHDLGRAVGCGAHLARLSRVRVGRFTLGDACSVEALSKEHVIRLASALEPMPLAQLTESQVTDVREGRAVASPEAFEDDHVALLGPDGEAFGVARVQGNLLQPECVIPAEAMNGAR</sequence>
<proteinExistence type="inferred from homology"/>
<gene>
    <name evidence="5 8" type="primary">truB</name>
    <name evidence="8" type="ORF">HYR64_03595</name>
</gene>
<dbReference type="CDD" id="cd02573">
    <property type="entry name" value="PseudoU_synth_EcTruB"/>
    <property type="match status" value="1"/>
</dbReference>
<evidence type="ECO:0000313" key="8">
    <source>
        <dbReference type="EMBL" id="MBI1756172.1"/>
    </source>
</evidence>
<comment type="caution">
    <text evidence="8">The sequence shown here is derived from an EMBL/GenBank/DDBJ whole genome shotgun (WGS) entry which is preliminary data.</text>
</comment>
<dbReference type="AlphaFoldDB" id="A0A931LUY2"/>
<dbReference type="GO" id="GO:1990481">
    <property type="term" value="P:mRNA pseudouridine synthesis"/>
    <property type="evidence" value="ECO:0007669"/>
    <property type="project" value="TreeGrafter"/>
</dbReference>
<dbReference type="InterPro" id="IPR032819">
    <property type="entry name" value="TruB_C"/>
</dbReference>
<dbReference type="InterPro" id="IPR014780">
    <property type="entry name" value="tRNA_psdUridine_synth_TruB"/>
</dbReference>
<evidence type="ECO:0000256" key="3">
    <source>
        <dbReference type="ARBA" id="ARBA00022694"/>
    </source>
</evidence>
<feature type="active site" description="Nucleophile" evidence="5">
    <location>
        <position position="38"/>
    </location>
</feature>
<dbReference type="Pfam" id="PF01509">
    <property type="entry name" value="TruB_N"/>
    <property type="match status" value="1"/>
</dbReference>
<dbReference type="SUPFAM" id="SSF55120">
    <property type="entry name" value="Pseudouridine synthase"/>
    <property type="match status" value="1"/>
</dbReference>
<keyword evidence="3 5" id="KW-0819">tRNA processing</keyword>
<dbReference type="GO" id="GO:0031119">
    <property type="term" value="P:tRNA pseudouridine synthesis"/>
    <property type="evidence" value="ECO:0007669"/>
    <property type="project" value="UniProtKB-UniRule"/>
</dbReference>
<evidence type="ECO:0000256" key="5">
    <source>
        <dbReference type="HAMAP-Rule" id="MF_01080"/>
    </source>
</evidence>
<name>A0A931LUY2_FIMGI</name>
<dbReference type="GO" id="GO:0003723">
    <property type="term" value="F:RNA binding"/>
    <property type="evidence" value="ECO:0007669"/>
    <property type="project" value="InterPro"/>
</dbReference>
<feature type="domain" description="tRNA pseudouridylate synthase B C-terminal" evidence="7">
    <location>
        <begin position="172"/>
        <end position="215"/>
    </location>
</feature>
<keyword evidence="4 5" id="KW-0413">Isomerase</keyword>
<dbReference type="PANTHER" id="PTHR13767">
    <property type="entry name" value="TRNA-PSEUDOURIDINE SYNTHASE"/>
    <property type="match status" value="1"/>
</dbReference>
<dbReference type="HAMAP" id="MF_01080">
    <property type="entry name" value="TruB_bact"/>
    <property type="match status" value="1"/>
</dbReference>
<dbReference type="EMBL" id="JACOSL010000025">
    <property type="protein sequence ID" value="MBI1756172.1"/>
    <property type="molecule type" value="Genomic_DNA"/>
</dbReference>
<accession>A0A931LUY2</accession>
<dbReference type="PANTHER" id="PTHR13767:SF2">
    <property type="entry name" value="PSEUDOURIDYLATE SYNTHASE TRUB1"/>
    <property type="match status" value="1"/>
</dbReference>
<comment type="function">
    <text evidence="5">Responsible for synthesis of pseudouridine from uracil-55 in the psi GC loop of transfer RNAs.</text>
</comment>